<proteinExistence type="predicted"/>
<organism evidence="1 2">
    <name type="scientific">Kineosporia mesophila</name>
    <dbReference type="NCBI Taxonomy" id="566012"/>
    <lineage>
        <taxon>Bacteria</taxon>
        <taxon>Bacillati</taxon>
        <taxon>Actinomycetota</taxon>
        <taxon>Actinomycetes</taxon>
        <taxon>Kineosporiales</taxon>
        <taxon>Kineosporiaceae</taxon>
        <taxon>Kineosporia</taxon>
    </lineage>
</organism>
<gene>
    <name evidence="1" type="ORF">GCM10022223_20020</name>
</gene>
<evidence type="ECO:0000313" key="2">
    <source>
        <dbReference type="Proteomes" id="UP001501074"/>
    </source>
</evidence>
<evidence type="ECO:0000313" key="1">
    <source>
        <dbReference type="EMBL" id="GAA3604383.1"/>
    </source>
</evidence>
<reference evidence="2" key="1">
    <citation type="journal article" date="2019" name="Int. J. Syst. Evol. Microbiol.">
        <title>The Global Catalogue of Microorganisms (GCM) 10K type strain sequencing project: providing services to taxonomists for standard genome sequencing and annotation.</title>
        <authorList>
            <consortium name="The Broad Institute Genomics Platform"/>
            <consortium name="The Broad Institute Genome Sequencing Center for Infectious Disease"/>
            <person name="Wu L."/>
            <person name="Ma J."/>
        </authorList>
    </citation>
    <scope>NUCLEOTIDE SEQUENCE [LARGE SCALE GENOMIC DNA]</scope>
    <source>
        <strain evidence="2">JCM 16902</strain>
    </source>
</reference>
<name>A0ABP6ZEC4_9ACTN</name>
<dbReference type="RefSeq" id="WP_231482932.1">
    <property type="nucleotide sequence ID" value="NZ_BAAAZO010000003.1"/>
</dbReference>
<accession>A0ABP6ZEC4</accession>
<protein>
    <recommendedName>
        <fullName evidence="3">Plasmid replication, integration and excision activator</fullName>
    </recommendedName>
</protein>
<keyword evidence="2" id="KW-1185">Reference proteome</keyword>
<evidence type="ECO:0008006" key="3">
    <source>
        <dbReference type="Google" id="ProtNLM"/>
    </source>
</evidence>
<sequence>MAVEGRINVRHEDVFTQPILVLSVDPVEDFDKKRAGNVDPQDLDKQTGMRLWSVSVLDPTAGQGRREIKVKIAADVSPVPPSGLMAPAEFDGLQVIPYLDSNRAKPRVAIAYRAAGFKAPARAARQAS</sequence>
<dbReference type="Proteomes" id="UP001501074">
    <property type="component" value="Unassembled WGS sequence"/>
</dbReference>
<comment type="caution">
    <text evidence="1">The sequence shown here is derived from an EMBL/GenBank/DDBJ whole genome shotgun (WGS) entry which is preliminary data.</text>
</comment>
<dbReference type="EMBL" id="BAAAZO010000003">
    <property type="protein sequence ID" value="GAA3604383.1"/>
    <property type="molecule type" value="Genomic_DNA"/>
</dbReference>